<gene>
    <name evidence="1" type="ORF">HPP92_010175</name>
</gene>
<accession>A0A835QYF0</accession>
<evidence type="ECO:0000313" key="2">
    <source>
        <dbReference type="Proteomes" id="UP000639772"/>
    </source>
</evidence>
<proteinExistence type="predicted"/>
<protein>
    <recommendedName>
        <fullName evidence="3">tRNA ligase phosphodiesterase domain-containing protein</fullName>
    </recommendedName>
</protein>
<dbReference type="Proteomes" id="UP000639772">
    <property type="component" value="Unassembled WGS sequence"/>
</dbReference>
<evidence type="ECO:0000313" key="1">
    <source>
        <dbReference type="EMBL" id="KAG0482091.1"/>
    </source>
</evidence>
<name>A0A835QYF0_VANPL</name>
<dbReference type="EMBL" id="JADCNM010000005">
    <property type="protein sequence ID" value="KAG0482091.1"/>
    <property type="molecule type" value="Genomic_DNA"/>
</dbReference>
<sequence>MPGCAKSALCRELLNHPGSFGDNRPVHSLMGDMIKGRYWPKVAEERKKKPYTITLADKNAPNDEVWKLIEDMCQSTKASAVPVVPDSEGTISNPFSLEALAVFIFRVLQRVNHPGNLDKSSSNAGYVLLMFYHLYDGKSRKDFENELISRFGTLVRMPLLKTDRKPLPDPLKNILEEGINLYILHKSRHGRAEPNKGSYAKDWVDWEKRLKEVIFRHADYLNSIQVPFEFAVKQVTEQLKDVIKGKVRTPDSEKRRFGNLVFAAVTLPVLDIRSLLNKLASTNAEVETFLKGKELEKNLTKAHVTLAHKRSHGVTAVASYGVYHHLKVPVELTALFFSDNLAAFEARLGSINGEKISSKNQWPHATIWTGGVASAKEANTLPQLHAEGKAKRLDIDPPFTVDGVVDFY</sequence>
<dbReference type="OrthoDB" id="1912039at2759"/>
<comment type="caution">
    <text evidence="1">The sequence shown here is derived from an EMBL/GenBank/DDBJ whole genome shotgun (WGS) entry which is preliminary data.</text>
</comment>
<organism evidence="1 2">
    <name type="scientific">Vanilla planifolia</name>
    <name type="common">Vanilla</name>
    <dbReference type="NCBI Taxonomy" id="51239"/>
    <lineage>
        <taxon>Eukaryota</taxon>
        <taxon>Viridiplantae</taxon>
        <taxon>Streptophyta</taxon>
        <taxon>Embryophyta</taxon>
        <taxon>Tracheophyta</taxon>
        <taxon>Spermatophyta</taxon>
        <taxon>Magnoliopsida</taxon>
        <taxon>Liliopsida</taxon>
        <taxon>Asparagales</taxon>
        <taxon>Orchidaceae</taxon>
        <taxon>Vanilloideae</taxon>
        <taxon>Vanilleae</taxon>
        <taxon>Vanilla</taxon>
    </lineage>
</organism>
<dbReference type="GO" id="GO:0003972">
    <property type="term" value="F:RNA ligase (ATP) activity"/>
    <property type="evidence" value="ECO:0007669"/>
    <property type="project" value="InterPro"/>
</dbReference>
<dbReference type="GO" id="GO:0006388">
    <property type="term" value="P:tRNA splicing, via endonucleolytic cleavage and ligation"/>
    <property type="evidence" value="ECO:0007669"/>
    <property type="project" value="InterPro"/>
</dbReference>
<dbReference type="InterPro" id="IPR038837">
    <property type="entry name" value="tRNA_ligase_1"/>
</dbReference>
<dbReference type="PANTHER" id="PTHR35460">
    <property type="entry name" value="TRNA LIGASE 1"/>
    <property type="match status" value="1"/>
</dbReference>
<evidence type="ECO:0008006" key="3">
    <source>
        <dbReference type="Google" id="ProtNLM"/>
    </source>
</evidence>
<dbReference type="PANTHER" id="PTHR35460:SF1">
    <property type="entry name" value="TRNA LIGASE 1"/>
    <property type="match status" value="1"/>
</dbReference>
<dbReference type="AlphaFoldDB" id="A0A835QYF0"/>
<reference evidence="1 2" key="1">
    <citation type="journal article" date="2020" name="Nat. Food">
        <title>A phased Vanilla planifolia genome enables genetic improvement of flavour and production.</title>
        <authorList>
            <person name="Hasing T."/>
            <person name="Tang H."/>
            <person name="Brym M."/>
            <person name="Khazi F."/>
            <person name="Huang T."/>
            <person name="Chambers A.H."/>
        </authorList>
    </citation>
    <scope>NUCLEOTIDE SEQUENCE [LARGE SCALE GENOMIC DNA]</scope>
    <source>
        <tissue evidence="1">Leaf</tissue>
    </source>
</reference>